<feature type="compositionally biased region" description="Basic and acidic residues" evidence="5">
    <location>
        <begin position="136"/>
        <end position="146"/>
    </location>
</feature>
<reference evidence="7 8" key="2">
    <citation type="submission" date="2007-06" db="EMBL/GenBank/DDBJ databases">
        <title>Draft genome sequence of Pseudoflavonifractor capillosus ATCC 29799.</title>
        <authorList>
            <person name="Sudarsanam P."/>
            <person name="Ley R."/>
            <person name="Guruge J."/>
            <person name="Turnbaugh P.J."/>
            <person name="Mahowald M."/>
            <person name="Liep D."/>
            <person name="Gordon J."/>
        </authorList>
    </citation>
    <scope>NUCLEOTIDE SEQUENCE [LARGE SCALE GENOMIC DNA]</scope>
    <source>
        <strain evidence="7 8">ATCC 29799</strain>
    </source>
</reference>
<dbReference type="GO" id="GO:0030001">
    <property type="term" value="P:metal ion transport"/>
    <property type="evidence" value="ECO:0007669"/>
    <property type="project" value="InterPro"/>
</dbReference>
<dbReference type="AlphaFoldDB" id="A6NZJ3"/>
<dbReference type="PRINTS" id="PR00691">
    <property type="entry name" value="ADHESINB"/>
</dbReference>
<dbReference type="InterPro" id="IPR006128">
    <property type="entry name" value="Lipoprotein_PsaA-like"/>
</dbReference>
<evidence type="ECO:0000256" key="4">
    <source>
        <dbReference type="RuleBase" id="RU003512"/>
    </source>
</evidence>
<evidence type="ECO:0000313" key="8">
    <source>
        <dbReference type="Proteomes" id="UP000003639"/>
    </source>
</evidence>
<evidence type="ECO:0000313" key="7">
    <source>
        <dbReference type="EMBL" id="EDM98842.1"/>
    </source>
</evidence>
<evidence type="ECO:0000256" key="6">
    <source>
        <dbReference type="SAM" id="SignalP"/>
    </source>
</evidence>
<comment type="caution">
    <text evidence="7">The sequence shown here is derived from an EMBL/GenBank/DDBJ whole genome shotgun (WGS) entry which is preliminary data.</text>
</comment>
<evidence type="ECO:0000256" key="2">
    <source>
        <dbReference type="ARBA" id="ARBA00022448"/>
    </source>
</evidence>
<name>A6NZJ3_9FIRM</name>
<dbReference type="STRING" id="411467.BACCAP_03644"/>
<keyword evidence="2 4" id="KW-0813">Transport</keyword>
<dbReference type="PANTHER" id="PTHR42953">
    <property type="entry name" value="HIGH-AFFINITY ZINC UPTAKE SYSTEM PROTEIN ZNUA-RELATED"/>
    <property type="match status" value="1"/>
</dbReference>
<accession>A6NZJ3</accession>
<evidence type="ECO:0000256" key="5">
    <source>
        <dbReference type="SAM" id="MobiDB-lite"/>
    </source>
</evidence>
<proteinExistence type="inferred from homology"/>
<dbReference type="EMBL" id="AAXG02000032">
    <property type="protein sequence ID" value="EDM98842.1"/>
    <property type="molecule type" value="Genomic_DNA"/>
</dbReference>
<dbReference type="SUPFAM" id="SSF53807">
    <property type="entry name" value="Helical backbone' metal receptor"/>
    <property type="match status" value="1"/>
</dbReference>
<dbReference type="InterPro" id="IPR006127">
    <property type="entry name" value="ZnuA-like"/>
</dbReference>
<gene>
    <name evidence="7" type="ORF">BACCAP_03644</name>
</gene>
<dbReference type="PANTHER" id="PTHR42953:SF3">
    <property type="entry name" value="HIGH-AFFINITY ZINC UPTAKE SYSTEM PROTEIN ZNUA"/>
    <property type="match status" value="1"/>
</dbReference>
<dbReference type="Pfam" id="PF01297">
    <property type="entry name" value="ZnuA"/>
    <property type="match status" value="1"/>
</dbReference>
<keyword evidence="8" id="KW-1185">Reference proteome</keyword>
<organism evidence="7 8">
    <name type="scientific">Pseudoflavonifractor capillosus ATCC 29799</name>
    <dbReference type="NCBI Taxonomy" id="411467"/>
    <lineage>
        <taxon>Bacteria</taxon>
        <taxon>Bacillati</taxon>
        <taxon>Bacillota</taxon>
        <taxon>Clostridia</taxon>
        <taxon>Eubacteriales</taxon>
        <taxon>Oscillospiraceae</taxon>
        <taxon>Pseudoflavonifractor</taxon>
    </lineage>
</organism>
<dbReference type="GO" id="GO:0046872">
    <property type="term" value="F:metal ion binding"/>
    <property type="evidence" value="ECO:0007669"/>
    <property type="project" value="InterPro"/>
</dbReference>
<evidence type="ECO:0000256" key="1">
    <source>
        <dbReference type="ARBA" id="ARBA00011028"/>
    </source>
</evidence>
<dbReference type="eggNOG" id="COG0803">
    <property type="taxonomic scope" value="Bacteria"/>
</dbReference>
<dbReference type="OrthoDB" id="9810636at2"/>
<feature type="signal peptide" evidence="6">
    <location>
        <begin position="1"/>
        <end position="23"/>
    </location>
</feature>
<dbReference type="PRINTS" id="PR00690">
    <property type="entry name" value="ADHESNFAMILY"/>
</dbReference>
<sequence length="315" mass="33593">MKKLIPLFLSLALLLSGCGPASAPVEEDNTLTVAAMTYPIYLFTSRVIEGAEGVETQAVINQPMSCLHDYTLSVNDMKAIQSADLLLLNGVGLEDAMSAAIESSGVSTVDCSEGVALLHYGESAEEHAEHGDEEDHDGHDHGEYDPHIWMDPARAAVMVENIAAALSQADPDNAQLYADNAAAYAAELTALGEELRDKLSGLEPKELITFHEGFGYFADAMGLTVVKAIEEEAGSEASAKELVEILDLIEEYRLPAIFTEANGSDATANAVSRETGVKVEQLTMLMSAEAVPADSADPYRAGLEQNVNAILEAYE</sequence>
<feature type="chain" id="PRO_5002700397" evidence="6">
    <location>
        <begin position="24"/>
        <end position="315"/>
    </location>
</feature>
<dbReference type="PROSITE" id="PS51257">
    <property type="entry name" value="PROKAR_LIPOPROTEIN"/>
    <property type="match status" value="1"/>
</dbReference>
<dbReference type="InterPro" id="IPR050492">
    <property type="entry name" value="Bact_metal-bind_prot9"/>
</dbReference>
<comment type="similarity">
    <text evidence="1 4">Belongs to the bacterial solute-binding protein 9 family.</text>
</comment>
<dbReference type="InterPro" id="IPR006129">
    <property type="entry name" value="AdhesinB"/>
</dbReference>
<evidence type="ECO:0000256" key="3">
    <source>
        <dbReference type="ARBA" id="ARBA00022729"/>
    </source>
</evidence>
<dbReference type="Gene3D" id="3.40.50.1980">
    <property type="entry name" value="Nitrogenase molybdenum iron protein domain"/>
    <property type="match status" value="2"/>
</dbReference>
<dbReference type="GO" id="GO:0007155">
    <property type="term" value="P:cell adhesion"/>
    <property type="evidence" value="ECO:0007669"/>
    <property type="project" value="InterPro"/>
</dbReference>
<protein>
    <submittedName>
        <fullName evidence="7">ABC transporter, substrate-binding protein</fullName>
    </submittedName>
</protein>
<dbReference type="Proteomes" id="UP000003639">
    <property type="component" value="Unassembled WGS sequence"/>
</dbReference>
<reference evidence="7 8" key="1">
    <citation type="submission" date="2007-04" db="EMBL/GenBank/DDBJ databases">
        <authorList>
            <person name="Fulton L."/>
            <person name="Clifton S."/>
            <person name="Fulton B."/>
            <person name="Xu J."/>
            <person name="Minx P."/>
            <person name="Pepin K.H."/>
            <person name="Johnson M."/>
            <person name="Thiruvilangam P."/>
            <person name="Bhonagiri V."/>
            <person name="Nash W.E."/>
            <person name="Mardis E.R."/>
            <person name="Wilson R.K."/>
        </authorList>
    </citation>
    <scope>NUCLEOTIDE SEQUENCE [LARGE SCALE GENOMIC DNA]</scope>
    <source>
        <strain evidence="7 8">ATCC 29799</strain>
    </source>
</reference>
<dbReference type="RefSeq" id="WP_006574148.1">
    <property type="nucleotide sequence ID" value="NZ_AAXG02000032.1"/>
</dbReference>
<keyword evidence="3 6" id="KW-0732">Signal</keyword>
<feature type="region of interest" description="Disordered" evidence="5">
    <location>
        <begin position="124"/>
        <end position="146"/>
    </location>
</feature>